<evidence type="ECO:0000313" key="2">
    <source>
        <dbReference type="EMBL" id="QTX15045.1"/>
    </source>
</evidence>
<dbReference type="Gene3D" id="3.90.1200.10">
    <property type="match status" value="1"/>
</dbReference>
<sequence length="64" mass="7265">MDNDVLWADFTQFIHGDLYAGHVLASKDGAVSGVIDWSTAHIDDPAIDFCWACNFVWRRKPQKL</sequence>
<reference evidence="2" key="1">
    <citation type="submission" date="2020-01" db="EMBL/GenBank/DDBJ databases">
        <authorList>
            <person name="Qin S."/>
        </authorList>
    </citation>
    <scope>NUCLEOTIDE SEQUENCE</scope>
    <source>
        <strain evidence="2">CVir17-16-YZ6g</strain>
        <plasmid evidence="2">p17-15-vir-like</plasmid>
    </source>
</reference>
<dbReference type="InterPro" id="IPR011009">
    <property type="entry name" value="Kinase-like_dom_sf"/>
</dbReference>
<feature type="domain" description="Aminoglycoside phosphotransferase" evidence="1">
    <location>
        <begin position="7"/>
        <end position="61"/>
    </location>
</feature>
<keyword evidence="2" id="KW-0808">Transferase</keyword>
<name>A0A8B0SUG0_KLEPN</name>
<dbReference type="InterPro" id="IPR002575">
    <property type="entry name" value="Aminoglycoside_PTrfase"/>
</dbReference>
<gene>
    <name evidence="2" type="primary">mph(E)</name>
</gene>
<protein>
    <submittedName>
        <fullName evidence="2">Macrolide 2'-phosphotransferase</fullName>
    </submittedName>
</protein>
<evidence type="ECO:0000259" key="1">
    <source>
        <dbReference type="Pfam" id="PF01636"/>
    </source>
</evidence>
<dbReference type="AlphaFoldDB" id="A0A8B0SUG0"/>
<dbReference type="SUPFAM" id="SSF56112">
    <property type="entry name" value="Protein kinase-like (PK-like)"/>
    <property type="match status" value="1"/>
</dbReference>
<organism evidence="2">
    <name type="scientific">Klebsiella pneumoniae</name>
    <dbReference type="NCBI Taxonomy" id="573"/>
    <lineage>
        <taxon>Bacteria</taxon>
        <taxon>Pseudomonadati</taxon>
        <taxon>Pseudomonadota</taxon>
        <taxon>Gammaproteobacteria</taxon>
        <taxon>Enterobacterales</taxon>
        <taxon>Enterobacteriaceae</taxon>
        <taxon>Klebsiella/Raoultella group</taxon>
        <taxon>Klebsiella</taxon>
        <taxon>Klebsiella pneumoniae complex</taxon>
    </lineage>
</organism>
<geneLocation type="plasmid" evidence="2">
    <name>p17-15-vir-like</name>
</geneLocation>
<proteinExistence type="predicted"/>
<accession>A0A8B0SUG0</accession>
<dbReference type="Pfam" id="PF01636">
    <property type="entry name" value="APH"/>
    <property type="match status" value="1"/>
</dbReference>
<dbReference type="GO" id="GO:0016740">
    <property type="term" value="F:transferase activity"/>
    <property type="evidence" value="ECO:0007669"/>
    <property type="project" value="UniProtKB-KW"/>
</dbReference>
<dbReference type="EMBL" id="MN956836">
    <property type="protein sequence ID" value="QTX15045.1"/>
    <property type="molecule type" value="Genomic_DNA"/>
</dbReference>
<keyword evidence="2" id="KW-0614">Plasmid</keyword>